<dbReference type="GeneID" id="42981320"/>
<dbReference type="PANTHER" id="PTHR45947">
    <property type="entry name" value="SULFOQUINOVOSYL TRANSFERASE SQD2"/>
    <property type="match status" value="1"/>
</dbReference>
<dbReference type="RefSeq" id="WP_068279353.1">
    <property type="nucleotide sequence ID" value="NZ_CP014873.1"/>
</dbReference>
<dbReference type="InterPro" id="IPR050194">
    <property type="entry name" value="Glycosyltransferase_grp1"/>
</dbReference>
<protein>
    <submittedName>
        <fullName evidence="1">Uncharacterized protein</fullName>
    </submittedName>
</protein>
<name>A0A192H109_9LACO</name>
<dbReference type="InterPro" id="IPR001296">
    <property type="entry name" value="Glyco_trans_1"/>
</dbReference>
<keyword evidence="2" id="KW-1185">Reference proteome</keyword>
<dbReference type="Proteomes" id="UP000078582">
    <property type="component" value="Chromosome"/>
</dbReference>
<proteinExistence type="predicted"/>
<dbReference type="EMBL" id="CP014873">
    <property type="protein sequence ID" value="ANK61927.1"/>
    <property type="molecule type" value="Genomic_DNA"/>
</dbReference>
<organism evidence="1 2">
    <name type="scientific">Loigolactobacillus backii</name>
    <dbReference type="NCBI Taxonomy" id="375175"/>
    <lineage>
        <taxon>Bacteria</taxon>
        <taxon>Bacillati</taxon>
        <taxon>Bacillota</taxon>
        <taxon>Bacilli</taxon>
        <taxon>Lactobacillales</taxon>
        <taxon>Lactobacillaceae</taxon>
        <taxon>Loigolactobacillus</taxon>
    </lineage>
</organism>
<dbReference type="SUPFAM" id="SSF53756">
    <property type="entry name" value="UDP-Glycosyltransferase/glycogen phosphorylase"/>
    <property type="match status" value="1"/>
</dbReference>
<dbReference type="STRING" id="375175.AYR53_03580"/>
<sequence length="377" mass="42247">MQTIELLYFVDTLALGGIQSLLKEYIDHFPKGQINVTILTLDEDPPSPLEIELQKKITIQRLVGVKLKTPLDFLKFETKLKQYFKQHSNFDIVHAHASSKSFQLLRQAKIAGIPVRIIHSHSTEFTSQNFAKRAVGNLLKQPVKQAANTYFACSQLAGSWLFGDKSSFEVIPNAISLKAFQFSPATRKHERAKHQLTGKKVFAHFGRFTASKNHRQLLTLFAAFCQKEANAYLLLVGNGELMAQVREQVQQLELQSKVSFLGYRTDVAELLQACDVVLLPSFYEGLPIILLEAQAAGVPCVVSDRVTTEVSLAPNYEAISLDAPTVAWTQAMRRALTQPLIQRKSGLNYVRAAGYDINEAAPQMLQLYRQLITENNS</sequence>
<reference evidence="1 2" key="1">
    <citation type="submission" date="2016-03" db="EMBL/GenBank/DDBJ databases">
        <title>Pediococcus and Lactobacillus from brewery environment - whole genome sequencing and assembly.</title>
        <authorList>
            <person name="Behr J."/>
            <person name="Geissler A.J."/>
            <person name="Vogel R.F."/>
        </authorList>
    </citation>
    <scope>NUCLEOTIDE SEQUENCE [LARGE SCALE GENOMIC DNA]</scope>
    <source>
        <strain evidence="1 2">TMW 1.1989</strain>
    </source>
</reference>
<accession>A0A192H109</accession>
<dbReference type="AlphaFoldDB" id="A0A192H109"/>
<gene>
    <name evidence="1" type="ORF">AYR53_03580</name>
</gene>
<dbReference type="InterPro" id="IPR028098">
    <property type="entry name" value="Glyco_trans_4-like_N"/>
</dbReference>
<dbReference type="GO" id="GO:0016757">
    <property type="term" value="F:glycosyltransferase activity"/>
    <property type="evidence" value="ECO:0007669"/>
    <property type="project" value="InterPro"/>
</dbReference>
<dbReference type="Pfam" id="PF13439">
    <property type="entry name" value="Glyco_transf_4"/>
    <property type="match status" value="1"/>
</dbReference>
<evidence type="ECO:0000313" key="2">
    <source>
        <dbReference type="Proteomes" id="UP000078582"/>
    </source>
</evidence>
<dbReference type="Pfam" id="PF00534">
    <property type="entry name" value="Glycos_transf_1"/>
    <property type="match status" value="1"/>
</dbReference>
<dbReference type="OrthoDB" id="9804196at2"/>
<dbReference type="PANTHER" id="PTHR45947:SF3">
    <property type="entry name" value="SULFOQUINOVOSYL TRANSFERASE SQD2"/>
    <property type="match status" value="1"/>
</dbReference>
<evidence type="ECO:0000313" key="1">
    <source>
        <dbReference type="EMBL" id="ANK61927.1"/>
    </source>
</evidence>
<dbReference type="Gene3D" id="3.40.50.2000">
    <property type="entry name" value="Glycogen Phosphorylase B"/>
    <property type="match status" value="2"/>
</dbReference>